<dbReference type="NCBIfam" id="TIGR01462">
    <property type="entry name" value="greA"/>
    <property type="match status" value="1"/>
</dbReference>
<keyword evidence="3 8" id="KW-0805">Transcription regulation</keyword>
<dbReference type="InterPro" id="IPR036953">
    <property type="entry name" value="GreA/GreB_C_sf"/>
</dbReference>
<comment type="caution">
    <text evidence="12">The sequence shown here is derived from an EMBL/GenBank/DDBJ whole genome shotgun (WGS) entry which is preliminary data.</text>
</comment>
<keyword evidence="4 8" id="KW-0238">DNA-binding</keyword>
<evidence type="ECO:0000256" key="3">
    <source>
        <dbReference type="ARBA" id="ARBA00023015"/>
    </source>
</evidence>
<feature type="domain" description="Transcription elongation factor GreA/GreB N-terminal" evidence="11">
    <location>
        <begin position="7"/>
        <end position="76"/>
    </location>
</feature>
<evidence type="ECO:0000256" key="2">
    <source>
        <dbReference type="ARBA" id="ARBA00013729"/>
    </source>
</evidence>
<dbReference type="GO" id="GO:0032784">
    <property type="term" value="P:regulation of DNA-templated transcription elongation"/>
    <property type="evidence" value="ECO:0007669"/>
    <property type="project" value="UniProtKB-UniRule"/>
</dbReference>
<dbReference type="FunFam" id="1.10.287.180:FF:000001">
    <property type="entry name" value="Transcription elongation factor GreA"/>
    <property type="match status" value="1"/>
</dbReference>
<evidence type="ECO:0000256" key="5">
    <source>
        <dbReference type="ARBA" id="ARBA00023163"/>
    </source>
</evidence>
<evidence type="ECO:0000256" key="8">
    <source>
        <dbReference type="HAMAP-Rule" id="MF_00105"/>
    </source>
</evidence>
<dbReference type="GO" id="GO:0070063">
    <property type="term" value="F:RNA polymerase binding"/>
    <property type="evidence" value="ECO:0007669"/>
    <property type="project" value="InterPro"/>
</dbReference>
<evidence type="ECO:0000259" key="10">
    <source>
        <dbReference type="Pfam" id="PF01272"/>
    </source>
</evidence>
<dbReference type="InterPro" id="IPR018151">
    <property type="entry name" value="TF_GreA/GreB_CS"/>
</dbReference>
<evidence type="ECO:0000256" key="7">
    <source>
        <dbReference type="ARBA" id="ARBA00030776"/>
    </source>
</evidence>
<dbReference type="HAMAP" id="MF_00105">
    <property type="entry name" value="GreA_GreB"/>
    <property type="match status" value="1"/>
</dbReference>
<dbReference type="PROSITE" id="PS00830">
    <property type="entry name" value="GREAB_2"/>
    <property type="match status" value="1"/>
</dbReference>
<dbReference type="Gene3D" id="3.10.50.30">
    <property type="entry name" value="Transcription elongation factor, GreA/GreB, C-terminal domain"/>
    <property type="match status" value="1"/>
</dbReference>
<dbReference type="InterPro" id="IPR001437">
    <property type="entry name" value="Tscrpt_elong_fac_GreA/B_C"/>
</dbReference>
<name>A0A1G2UTC1_9BACT</name>
<dbReference type="InterPro" id="IPR022691">
    <property type="entry name" value="Tscrpt_elong_fac_GreA/B_N"/>
</dbReference>
<dbReference type="FunFam" id="3.10.50.30:FF:000001">
    <property type="entry name" value="Transcription elongation factor GreA"/>
    <property type="match status" value="1"/>
</dbReference>
<evidence type="ECO:0000256" key="6">
    <source>
        <dbReference type="ARBA" id="ARBA00024916"/>
    </source>
</evidence>
<dbReference type="Gene3D" id="1.10.287.180">
    <property type="entry name" value="Transcription elongation factor, GreA/GreB, N-terminal domain"/>
    <property type="match status" value="1"/>
</dbReference>
<dbReference type="InterPro" id="IPR028624">
    <property type="entry name" value="Tscrpt_elong_fac_GreA/B"/>
</dbReference>
<dbReference type="EMBL" id="MHWT01000014">
    <property type="protein sequence ID" value="OHB12596.1"/>
    <property type="molecule type" value="Genomic_DNA"/>
</dbReference>
<evidence type="ECO:0000313" key="13">
    <source>
        <dbReference type="Proteomes" id="UP000176558"/>
    </source>
</evidence>
<comment type="function">
    <text evidence="6 8 9">Necessary for efficient RNA polymerase transcription elongation past template-encoded arresting sites. The arresting sites in DNA have the property of trapping a certain fraction of elongating RNA polymerases that pass through, resulting in locked ternary complexes. Cleavage of the nascent transcript by cleavage factors such as GreA or GreB allows the resumption of elongation from the new 3'terminus. GreA releases sequences of 2 to 3 nucleotides.</text>
</comment>
<dbReference type="PANTHER" id="PTHR30437">
    <property type="entry name" value="TRANSCRIPTION ELONGATION FACTOR GREA"/>
    <property type="match status" value="1"/>
</dbReference>
<evidence type="ECO:0000259" key="11">
    <source>
        <dbReference type="Pfam" id="PF03449"/>
    </source>
</evidence>
<evidence type="ECO:0000313" key="12">
    <source>
        <dbReference type="EMBL" id="OHB12596.1"/>
    </source>
</evidence>
<dbReference type="Pfam" id="PF01272">
    <property type="entry name" value="GreA_GreB"/>
    <property type="match status" value="1"/>
</dbReference>
<dbReference type="InterPro" id="IPR023459">
    <property type="entry name" value="Tscrpt_elong_fac_GreA/B_fam"/>
</dbReference>
<dbReference type="AlphaFoldDB" id="A0A1G2UTC1"/>
<reference evidence="12 13" key="1">
    <citation type="journal article" date="2016" name="Nat. Commun.">
        <title>Thousands of microbial genomes shed light on interconnected biogeochemical processes in an aquifer system.</title>
        <authorList>
            <person name="Anantharaman K."/>
            <person name="Brown C.T."/>
            <person name="Hug L.A."/>
            <person name="Sharon I."/>
            <person name="Castelle C.J."/>
            <person name="Probst A.J."/>
            <person name="Thomas B.C."/>
            <person name="Singh A."/>
            <person name="Wilkins M.J."/>
            <person name="Karaoz U."/>
            <person name="Brodie E.L."/>
            <person name="Williams K.H."/>
            <person name="Hubbard S.S."/>
            <person name="Banfield J.F."/>
        </authorList>
    </citation>
    <scope>NUCLEOTIDE SEQUENCE [LARGE SCALE GENOMIC DNA]</scope>
</reference>
<dbReference type="PANTHER" id="PTHR30437:SF4">
    <property type="entry name" value="TRANSCRIPTION ELONGATION FACTOR GREA"/>
    <property type="match status" value="1"/>
</dbReference>
<evidence type="ECO:0000256" key="9">
    <source>
        <dbReference type="RuleBase" id="RU000556"/>
    </source>
</evidence>
<dbReference type="Pfam" id="PF03449">
    <property type="entry name" value="GreA_GreB_N"/>
    <property type="match status" value="1"/>
</dbReference>
<dbReference type="PROSITE" id="PS00829">
    <property type="entry name" value="GREAB_1"/>
    <property type="match status" value="1"/>
</dbReference>
<dbReference type="SUPFAM" id="SSF46557">
    <property type="entry name" value="GreA transcript cleavage protein, N-terminal domain"/>
    <property type="match status" value="1"/>
</dbReference>
<dbReference type="InterPro" id="IPR036805">
    <property type="entry name" value="Tscrpt_elong_fac_GreA/B_N_sf"/>
</dbReference>
<gene>
    <name evidence="8" type="primary">greA</name>
    <name evidence="12" type="ORF">A3G99_02130</name>
</gene>
<dbReference type="NCBIfam" id="NF001263">
    <property type="entry name" value="PRK00226.1-4"/>
    <property type="match status" value="1"/>
</dbReference>
<proteinExistence type="inferred from homology"/>
<dbReference type="PIRSF" id="PIRSF006092">
    <property type="entry name" value="GreA_GreB"/>
    <property type="match status" value="1"/>
</dbReference>
<evidence type="ECO:0000256" key="4">
    <source>
        <dbReference type="ARBA" id="ARBA00023125"/>
    </source>
</evidence>
<dbReference type="InterPro" id="IPR006359">
    <property type="entry name" value="Tscrpt_elong_fac_GreA"/>
</dbReference>
<comment type="similarity">
    <text evidence="1 8 9">Belongs to the GreA/GreB family.</text>
</comment>
<protein>
    <recommendedName>
        <fullName evidence="2 8">Transcription elongation factor GreA</fullName>
    </recommendedName>
    <alternativeName>
        <fullName evidence="7 8">Transcript cleavage factor GreA</fullName>
    </alternativeName>
</protein>
<accession>A0A1G2UTC1</accession>
<dbReference type="GO" id="GO:0006354">
    <property type="term" value="P:DNA-templated transcription elongation"/>
    <property type="evidence" value="ECO:0007669"/>
    <property type="project" value="TreeGrafter"/>
</dbReference>
<keyword evidence="5 8" id="KW-0804">Transcription</keyword>
<dbReference type="GO" id="GO:0003677">
    <property type="term" value="F:DNA binding"/>
    <property type="evidence" value="ECO:0007669"/>
    <property type="project" value="UniProtKB-UniRule"/>
</dbReference>
<evidence type="ECO:0000256" key="1">
    <source>
        <dbReference type="ARBA" id="ARBA00008213"/>
    </source>
</evidence>
<organism evidence="12 13">
    <name type="scientific">Candidatus Zambryskibacteria bacterium RIFCSPLOWO2_12_FULL_39_23</name>
    <dbReference type="NCBI Taxonomy" id="1802776"/>
    <lineage>
        <taxon>Bacteria</taxon>
        <taxon>Candidatus Zambryskiibacteriota</taxon>
    </lineage>
</organism>
<dbReference type="Proteomes" id="UP000176558">
    <property type="component" value="Unassembled WGS sequence"/>
</dbReference>
<sequence length="153" mass="17076">MKNDKEYLTKEKFDEFTKELVELRGPRRKEVAKNLEYAKSLGDLAENSEYHDARDVQATVEDRIAKLEELLKTATIVSGNHGGMVNVGSTVTVEKDEKKFVYNIVGSEEADVATNKISIRSPFGQAIVGKKKGDSFSFNAPSGELQYKITDIK</sequence>
<dbReference type="SUPFAM" id="SSF54534">
    <property type="entry name" value="FKBP-like"/>
    <property type="match status" value="1"/>
</dbReference>
<feature type="domain" description="Transcription elongation factor GreA/GreB C-terminal" evidence="10">
    <location>
        <begin position="83"/>
        <end position="153"/>
    </location>
</feature>